<proteinExistence type="predicted"/>
<accession>A0A0A2LSD3</accession>
<evidence type="ECO:0000313" key="2">
    <source>
        <dbReference type="Proteomes" id="UP000030129"/>
    </source>
</evidence>
<dbReference type="eggNOG" id="ENOG5034208">
    <property type="taxonomic scope" value="Bacteria"/>
</dbReference>
<sequence length="189" mass="22200">MSFFKKIFSSNKKNDEKKPVFPKEIMTDEYFEKRYLKHTIEEEIIEGSMKMVKGYFIDMHIEPANVPIYYPENLDKAVNEGLGFHFYCQGLKLEDKEILFFLAVNFSRYMNEQYGFELYQDTETETPLRGMNLKFDKDGALITLYPLEYSLKVLNGTSSFTELENKVKPHLENLPSVKNILDSLNSLKK</sequence>
<dbReference type="Proteomes" id="UP000030129">
    <property type="component" value="Unassembled WGS sequence"/>
</dbReference>
<organism evidence="1 2">
    <name type="scientific">Flavobacterium beibuense F44-8</name>
    <dbReference type="NCBI Taxonomy" id="1406840"/>
    <lineage>
        <taxon>Bacteria</taxon>
        <taxon>Pseudomonadati</taxon>
        <taxon>Bacteroidota</taxon>
        <taxon>Flavobacteriia</taxon>
        <taxon>Flavobacteriales</taxon>
        <taxon>Flavobacteriaceae</taxon>
        <taxon>Flavobacterium</taxon>
    </lineage>
</organism>
<dbReference type="AlphaFoldDB" id="A0A0A2LSD3"/>
<gene>
    <name evidence="1" type="ORF">Q763_04225</name>
</gene>
<protein>
    <submittedName>
        <fullName evidence="1">Uncharacterized protein</fullName>
    </submittedName>
</protein>
<dbReference type="STRING" id="1406840.Q763_04225"/>
<reference evidence="1 2" key="1">
    <citation type="submission" date="2013-09" db="EMBL/GenBank/DDBJ databases">
        <authorList>
            <person name="Zeng Z."/>
            <person name="Chen C."/>
        </authorList>
    </citation>
    <scope>NUCLEOTIDE SEQUENCE [LARGE SCALE GENOMIC DNA]</scope>
    <source>
        <strain evidence="1 2">F44-8</strain>
    </source>
</reference>
<dbReference type="RefSeq" id="WP_035131524.1">
    <property type="nucleotide sequence ID" value="NZ_JRLV01000004.1"/>
</dbReference>
<keyword evidence="2" id="KW-1185">Reference proteome</keyword>
<name>A0A0A2LSD3_9FLAO</name>
<evidence type="ECO:0000313" key="1">
    <source>
        <dbReference type="EMBL" id="KGO83222.1"/>
    </source>
</evidence>
<dbReference type="EMBL" id="JRLV01000004">
    <property type="protein sequence ID" value="KGO83222.1"/>
    <property type="molecule type" value="Genomic_DNA"/>
</dbReference>
<comment type="caution">
    <text evidence="1">The sequence shown here is derived from an EMBL/GenBank/DDBJ whole genome shotgun (WGS) entry which is preliminary data.</text>
</comment>